<accession>A0A1M6VMC7</accession>
<evidence type="ECO:0000256" key="2">
    <source>
        <dbReference type="ARBA" id="ARBA00022729"/>
    </source>
</evidence>
<keyword evidence="3" id="KW-0472">Membrane</keyword>
<evidence type="ECO:0000256" key="1">
    <source>
        <dbReference type="ARBA" id="ARBA00022475"/>
    </source>
</evidence>
<keyword evidence="9" id="KW-1185">Reference proteome</keyword>
<dbReference type="AlphaFoldDB" id="A0A1M6VMC7"/>
<feature type="compositionally biased region" description="Polar residues" evidence="6">
    <location>
        <begin position="32"/>
        <end position="48"/>
    </location>
</feature>
<name>A0A1M6VMC7_9FIRM</name>
<dbReference type="STRING" id="1121322.SAMN02745136_03416"/>
<dbReference type="RefSeq" id="WP_073278063.1">
    <property type="nucleotide sequence ID" value="NZ_FRAC01000018.1"/>
</dbReference>
<keyword evidence="5" id="KW-0449">Lipoprotein</keyword>
<sequence>MKKMKKLLSVLMVITMMFSMAACGSKNAGTKEANTNSNPGKETAKVTSEADTGKLIEVTIPTFMAGENVGAVFFLPQVERFNKKYEGKYKINIEEVPQASYADKIKQLAQQNKLPALIHSAGSGGIDTQWFKDVVVANDMEYDLKQFLNDNPDVVANLVPDSIDYCTINGKVVNMPAAVLKPIGLYYNSTMYTGSKDIKDMKMDEFMSSLGDNKLAFMTADNAWTSGLLLTALIANQEGGTDLLKNAVDDKLYDYKDSILVKAVGQLQKLMQTNASSNSVGAAYADAANAFMSKNASIICNGSWMASEFSDASKDKWSNGFNGADVKATIYPGNVAIANSRCYGEFWVSNSVSAEEKELACAFLAFRASQDEIEALILAEGGNAPAIKQYSDTFLTKQKESPILAELSGSMDQNTTYSVSLFDVMPASVADTEFGKLLPKLVDGTLTPEKFCDELTKKAQEAKK</sequence>
<dbReference type="PROSITE" id="PS51257">
    <property type="entry name" value="PROKAR_LIPOPROTEIN"/>
    <property type="match status" value="1"/>
</dbReference>
<organism evidence="8 9">
    <name type="scientific">Anaerocolumna jejuensis DSM 15929</name>
    <dbReference type="NCBI Taxonomy" id="1121322"/>
    <lineage>
        <taxon>Bacteria</taxon>
        <taxon>Bacillati</taxon>
        <taxon>Bacillota</taxon>
        <taxon>Clostridia</taxon>
        <taxon>Lachnospirales</taxon>
        <taxon>Lachnospiraceae</taxon>
        <taxon>Anaerocolumna</taxon>
    </lineage>
</organism>
<evidence type="ECO:0000313" key="9">
    <source>
        <dbReference type="Proteomes" id="UP000184386"/>
    </source>
</evidence>
<evidence type="ECO:0000256" key="6">
    <source>
        <dbReference type="SAM" id="MobiDB-lite"/>
    </source>
</evidence>
<keyword evidence="1" id="KW-1003">Cell membrane</keyword>
<evidence type="ECO:0000256" key="3">
    <source>
        <dbReference type="ARBA" id="ARBA00023136"/>
    </source>
</evidence>
<dbReference type="EMBL" id="FRAC01000018">
    <property type="protein sequence ID" value="SHK82416.1"/>
    <property type="molecule type" value="Genomic_DNA"/>
</dbReference>
<dbReference type="Gene3D" id="3.40.190.10">
    <property type="entry name" value="Periplasmic binding protein-like II"/>
    <property type="match status" value="1"/>
</dbReference>
<protein>
    <submittedName>
        <fullName evidence="8">Raffinose/stachyose/melibiose transport system substrate-binding protein</fullName>
    </submittedName>
</protein>
<dbReference type="SUPFAM" id="SSF53850">
    <property type="entry name" value="Periplasmic binding protein-like II"/>
    <property type="match status" value="1"/>
</dbReference>
<feature type="signal peptide" evidence="7">
    <location>
        <begin position="1"/>
        <end position="21"/>
    </location>
</feature>
<dbReference type="PANTHER" id="PTHR43649:SF33">
    <property type="entry name" value="POLYGALACTURONAN_RHAMNOGALACTURONAN-BINDING PROTEIN YTCQ"/>
    <property type="match status" value="1"/>
</dbReference>
<dbReference type="Pfam" id="PF13416">
    <property type="entry name" value="SBP_bac_8"/>
    <property type="match status" value="1"/>
</dbReference>
<dbReference type="OrthoDB" id="362670at2"/>
<dbReference type="PANTHER" id="PTHR43649">
    <property type="entry name" value="ARABINOSE-BINDING PROTEIN-RELATED"/>
    <property type="match status" value="1"/>
</dbReference>
<evidence type="ECO:0000256" key="5">
    <source>
        <dbReference type="ARBA" id="ARBA00023288"/>
    </source>
</evidence>
<evidence type="ECO:0000256" key="7">
    <source>
        <dbReference type="SAM" id="SignalP"/>
    </source>
</evidence>
<reference evidence="8 9" key="1">
    <citation type="submission" date="2016-11" db="EMBL/GenBank/DDBJ databases">
        <authorList>
            <person name="Jaros S."/>
            <person name="Januszkiewicz K."/>
            <person name="Wedrychowicz H."/>
        </authorList>
    </citation>
    <scope>NUCLEOTIDE SEQUENCE [LARGE SCALE GENOMIC DNA]</scope>
    <source>
        <strain evidence="8 9">DSM 15929</strain>
    </source>
</reference>
<dbReference type="Proteomes" id="UP000184386">
    <property type="component" value="Unassembled WGS sequence"/>
</dbReference>
<proteinExistence type="predicted"/>
<feature type="chain" id="PRO_5038555376" evidence="7">
    <location>
        <begin position="22"/>
        <end position="464"/>
    </location>
</feature>
<keyword evidence="2 7" id="KW-0732">Signal</keyword>
<gene>
    <name evidence="8" type="ORF">SAMN02745136_03416</name>
</gene>
<dbReference type="InterPro" id="IPR050490">
    <property type="entry name" value="Bact_solute-bd_prot1"/>
</dbReference>
<evidence type="ECO:0000256" key="4">
    <source>
        <dbReference type="ARBA" id="ARBA00023139"/>
    </source>
</evidence>
<keyword evidence="4" id="KW-0564">Palmitate</keyword>
<dbReference type="InterPro" id="IPR006059">
    <property type="entry name" value="SBP"/>
</dbReference>
<feature type="region of interest" description="Disordered" evidence="6">
    <location>
        <begin position="28"/>
        <end position="48"/>
    </location>
</feature>
<evidence type="ECO:0000313" key="8">
    <source>
        <dbReference type="EMBL" id="SHK82416.1"/>
    </source>
</evidence>